<keyword evidence="6" id="KW-0472">Membrane</keyword>
<dbReference type="PANTHER" id="PTHR22958">
    <property type="entry name" value="GLYCEROPHOSPHORYL DIESTER PHOSPHODIESTERASE"/>
    <property type="match status" value="1"/>
</dbReference>
<feature type="compositionally biased region" description="Gly residues" evidence="5">
    <location>
        <begin position="173"/>
        <end position="182"/>
    </location>
</feature>
<proteinExistence type="predicted"/>
<organism evidence="9 10">
    <name type="scientific">Aspergillus niger</name>
    <dbReference type="NCBI Taxonomy" id="5061"/>
    <lineage>
        <taxon>Eukaryota</taxon>
        <taxon>Fungi</taxon>
        <taxon>Dikarya</taxon>
        <taxon>Ascomycota</taxon>
        <taxon>Pezizomycotina</taxon>
        <taxon>Eurotiomycetes</taxon>
        <taxon>Eurotiomycetidae</taxon>
        <taxon>Eurotiales</taxon>
        <taxon>Aspergillaceae</taxon>
        <taxon>Aspergillus</taxon>
        <taxon>Aspergillus subgen. Circumdati</taxon>
    </lineage>
</organism>
<dbReference type="Pfam" id="PF12796">
    <property type="entry name" value="Ank_2"/>
    <property type="match status" value="2"/>
</dbReference>
<feature type="compositionally biased region" description="Polar residues" evidence="5">
    <location>
        <begin position="302"/>
        <end position="312"/>
    </location>
</feature>
<dbReference type="Gene3D" id="1.25.40.20">
    <property type="entry name" value="Ankyrin repeat-containing domain"/>
    <property type="match status" value="1"/>
</dbReference>
<feature type="region of interest" description="Disordered" evidence="5">
    <location>
        <begin position="337"/>
        <end position="378"/>
    </location>
</feature>
<dbReference type="PROSITE" id="PS51382">
    <property type="entry name" value="SPX"/>
    <property type="match status" value="1"/>
</dbReference>
<dbReference type="PROSITE" id="PS51704">
    <property type="entry name" value="GP_PDE"/>
    <property type="match status" value="1"/>
</dbReference>
<dbReference type="InterPro" id="IPR057506">
    <property type="entry name" value="C2_GPCPD1"/>
</dbReference>
<dbReference type="PROSITE" id="PS50088">
    <property type="entry name" value="ANK_REPEAT"/>
    <property type="match status" value="3"/>
</dbReference>
<feature type="region of interest" description="Disordered" evidence="5">
    <location>
        <begin position="291"/>
        <end position="319"/>
    </location>
</feature>
<dbReference type="VEuPathDB" id="FungiDB:ATCC64974_76580"/>
<dbReference type="Pfam" id="PF13637">
    <property type="entry name" value="Ank_4"/>
    <property type="match status" value="1"/>
</dbReference>
<feature type="compositionally biased region" description="Low complexity" evidence="5">
    <location>
        <begin position="344"/>
        <end position="356"/>
    </location>
</feature>
<dbReference type="Pfam" id="PF03105">
    <property type="entry name" value="SPX"/>
    <property type="match status" value="1"/>
</dbReference>
<gene>
    <name evidence="9" type="ORF">ABL_02021</name>
</gene>
<dbReference type="InterPro" id="IPR051578">
    <property type="entry name" value="GDPD"/>
</dbReference>
<evidence type="ECO:0000313" key="9">
    <source>
        <dbReference type="EMBL" id="GAQ37241.1"/>
    </source>
</evidence>
<keyword evidence="1" id="KW-0677">Repeat</keyword>
<dbReference type="InterPro" id="IPR002110">
    <property type="entry name" value="Ankyrin_rpt"/>
</dbReference>
<protein>
    <submittedName>
        <fullName evidence="9">Ankyrin repeat protein nuc-2</fullName>
    </submittedName>
</protein>
<dbReference type="Pfam" id="PF25329">
    <property type="entry name" value="C2_GDE1"/>
    <property type="match status" value="1"/>
</dbReference>
<name>A0A100IAW5_ASPNG</name>
<dbReference type="Gene3D" id="3.20.20.190">
    <property type="entry name" value="Phosphatidylinositol (PI) phosphodiesterase"/>
    <property type="match status" value="1"/>
</dbReference>
<evidence type="ECO:0000256" key="2">
    <source>
        <dbReference type="ARBA" id="ARBA00022801"/>
    </source>
</evidence>
<dbReference type="GO" id="GO:0047389">
    <property type="term" value="F:glycerophosphocholine phosphodiesterase activity"/>
    <property type="evidence" value="ECO:0007669"/>
    <property type="project" value="TreeGrafter"/>
</dbReference>
<dbReference type="VEuPathDB" id="FungiDB:ASPNIDRAFT2_1031201"/>
<dbReference type="InterPro" id="IPR004331">
    <property type="entry name" value="SPX_dom"/>
</dbReference>
<feature type="domain" description="GP-PDE" evidence="8">
    <location>
        <begin position="1330"/>
        <end position="1639"/>
    </location>
</feature>
<dbReference type="VEuPathDB" id="FungiDB:M747DRAFT_30570"/>
<dbReference type="Pfam" id="PF03009">
    <property type="entry name" value="GDPD"/>
    <property type="match status" value="1"/>
</dbReference>
<dbReference type="SUPFAM" id="SSF51695">
    <property type="entry name" value="PLC-like phosphodiesterases"/>
    <property type="match status" value="1"/>
</dbReference>
<dbReference type="VEuPathDB" id="FungiDB:An04g00250"/>
<feature type="compositionally biased region" description="Low complexity" evidence="5">
    <location>
        <begin position="136"/>
        <end position="172"/>
    </location>
</feature>
<dbReference type="InterPro" id="IPR017946">
    <property type="entry name" value="PLC-like_Pdiesterase_TIM-brl"/>
</dbReference>
<dbReference type="SMART" id="SM00248">
    <property type="entry name" value="ANK"/>
    <property type="match status" value="7"/>
</dbReference>
<dbReference type="OrthoDB" id="1577640at2759"/>
<dbReference type="VEuPathDB" id="FungiDB:An04g00230"/>
<dbReference type="CDD" id="cd14483">
    <property type="entry name" value="SPX_PHO81_NUC-2_like"/>
    <property type="match status" value="1"/>
</dbReference>
<evidence type="ECO:0000259" key="8">
    <source>
        <dbReference type="PROSITE" id="PS51704"/>
    </source>
</evidence>
<dbReference type="VEuPathDB" id="FungiDB:ASPNIDRAFT2_1177275"/>
<dbReference type="VEuPathDB" id="FungiDB:M747DRAFT_341048"/>
<dbReference type="SUPFAM" id="SSF48403">
    <property type="entry name" value="Ankyrin repeat"/>
    <property type="match status" value="1"/>
</dbReference>
<feature type="compositionally biased region" description="Low complexity" evidence="5">
    <location>
        <begin position="1"/>
        <end position="126"/>
    </location>
</feature>
<dbReference type="PANTHER" id="PTHR22958:SF23">
    <property type="entry name" value="DEPENDENT KINASE INHIBITOR PHO81, PUTATIVE (AFU_ORTHOLOGUE AFUA_4G06020)-RELATED"/>
    <property type="match status" value="1"/>
</dbReference>
<evidence type="ECO:0000256" key="4">
    <source>
        <dbReference type="PROSITE-ProRule" id="PRU00023"/>
    </source>
</evidence>
<evidence type="ECO:0000256" key="3">
    <source>
        <dbReference type="ARBA" id="ARBA00023043"/>
    </source>
</evidence>
<accession>A0A100IAW5</accession>
<keyword evidence="6" id="KW-1133">Transmembrane helix</keyword>
<dbReference type="Proteomes" id="UP000068243">
    <property type="component" value="Unassembled WGS sequence"/>
</dbReference>
<feature type="repeat" description="ANK" evidence="4">
    <location>
        <begin position="1041"/>
        <end position="1074"/>
    </location>
</feature>
<feature type="domain" description="SPX" evidence="7">
    <location>
        <begin position="608"/>
        <end position="781"/>
    </location>
</feature>
<evidence type="ECO:0000313" key="10">
    <source>
        <dbReference type="Proteomes" id="UP000068243"/>
    </source>
</evidence>
<feature type="region of interest" description="Disordered" evidence="5">
    <location>
        <begin position="1"/>
        <end position="182"/>
    </location>
</feature>
<dbReference type="InterPro" id="IPR036770">
    <property type="entry name" value="Ankyrin_rpt-contain_sf"/>
</dbReference>
<feature type="repeat" description="ANK" evidence="4">
    <location>
        <begin position="1076"/>
        <end position="1108"/>
    </location>
</feature>
<dbReference type="GO" id="GO:0046475">
    <property type="term" value="P:glycerophospholipid catabolic process"/>
    <property type="evidence" value="ECO:0007669"/>
    <property type="project" value="TreeGrafter"/>
</dbReference>
<reference evidence="10" key="1">
    <citation type="journal article" date="2016" name="Genome Announc.">
        <title>Draft genome sequence of Aspergillus niger strain An76.</title>
        <authorList>
            <person name="Gong W."/>
            <person name="Cheng Z."/>
            <person name="Zhang H."/>
            <person name="Liu L."/>
            <person name="Gao P."/>
            <person name="Wang L."/>
        </authorList>
    </citation>
    <scope>NUCLEOTIDE SEQUENCE [LARGE SCALE GENOMIC DNA]</scope>
    <source>
        <strain evidence="10">An76</strain>
    </source>
</reference>
<dbReference type="EMBL" id="BCMY01000003">
    <property type="protein sequence ID" value="GAQ37241.1"/>
    <property type="molecule type" value="Genomic_DNA"/>
</dbReference>
<keyword evidence="2" id="KW-0378">Hydrolase</keyword>
<comment type="caution">
    <text evidence="9">The sequence shown here is derived from an EMBL/GenBank/DDBJ whole genome shotgun (WGS) entry which is preliminary data.</text>
</comment>
<evidence type="ECO:0000259" key="7">
    <source>
        <dbReference type="PROSITE" id="PS51382"/>
    </source>
</evidence>
<dbReference type="PROSITE" id="PS50297">
    <property type="entry name" value="ANK_REP_REGION"/>
    <property type="match status" value="1"/>
</dbReference>
<dbReference type="VEuPathDB" id="FungiDB:ATCC64974_76590"/>
<evidence type="ECO:0000256" key="5">
    <source>
        <dbReference type="SAM" id="MobiDB-lite"/>
    </source>
</evidence>
<keyword evidence="3 4" id="KW-0040">ANK repeat</keyword>
<dbReference type="OMA" id="PIGETEN"/>
<feature type="repeat" description="ANK" evidence="4">
    <location>
        <begin position="942"/>
        <end position="966"/>
    </location>
</feature>
<sequence>MSSGAAAAAAGAAAATSANAAGAATTTPTETQAETTSQSTTEATPTSEATTSQETSAEPTTSVSTPSTTSTSSTSESTSSATTISIPSTSSTSTSSTSTTEAPSTTTSATSHTTATPVVTEVVTTTPSNGSTGVETLTITSTDTTLPTGTAGTVGNGVTATGSGSAAAASSTGGSGGGSSGLSAGGTIAVAVVVPVASVAIIILAALYFWRKWKAKKAAEEERRKEVEEYGFNPNNDPSLPPIMGGGAFEPKDDNTSSGYRGWGTTSAGRKASTNLSSSAGVGLAMSEAGSAPGYHHAATPSDGTIQYSEGQGTLGETEPIGVLGAAPAAAANSRNVDIHRGPSNASSAYSAANHSEASEESHMSATHPSGGFYDDNPYYNDMQPQYGAYGDGPYGGAPPVIRDVQARRNTRIENPAVFPRQGNAVPSPIPSLCLLSTCPVTADADAAATASVKERRVRRRYQYPEISLPTSEGTWIRSIVTLTGVLAFRSPSLGFLVDAPPSRLVQSSLVVFSRPPSIPPAELKRGADVLTPYSHSLPFFFHFPLYHCCCTLSLFLQSCIPGPSAFASTGHQRIKGPVTSLSRLRAELASEDVSPVCSQLMNFELVMKFGKQIQRRQLDLPEYAASFVNYKALKKVGLTLTYLALIKQLSATPTIPAQSAAGVPQNVPEAQAALRANKEVFFFRLEREIEKVNAFYLQKEAEFSLRLKTLVDKKRVIQSRAVTSSKAPANFVALFEGFQQFDGDLNKLQQFVEINETAMSKILKKWDKTSKSRMKELYLHRAVEVQPCFNRDVLRDLSDRATTARLELEAWAEGENIHFDTARPVDRAMAVQAFGTDEEDLDLQILQSAMAGNLQTLREWTAKLQSSPDAQARATRTFLAAINEFSDDVLAVLLESGLVNLLAEDDINERNCLHEAAISGREFVFKAGLEAGVDVSRTDVYGRIPLHYACMHGRVDMVRDLLAAGPHTVDVMDHDNFTPLIHSIVKDQLACAEQLLHNNARIDPASESDHIPLNLACQHGSLSIVQMLLQRRARLLPDAEGLYPQHMVARASQSPQLLLLLKQYGADMNQRDKLYQWTPLFHAASEGCVGCLRTLLELGVDASAVDEKGLSAMYYAAWEGHLECMLLLWSIRTDSRPARTPFDIMNGMRQPEASQNIDLQISDATETGDMETADGIPDLSLPPPIIPLRRYGHNFLDKKVFVQILFDTGASGSICFDQAGRHPAARLTISSKLSDLIPRTIMLPIQEDSRMISFHVDNLESFAVDFEIFPTFGSKVIAKTVALPTVFRAENSSTGTCTLPLFDPRLRSIGQLQFGFQVIKPYHGDPLEITHFATYWKATSAIDPEHNGLVTGSSLSGDHVQLFVQLTKDRVPVLYPHFTIGHHNIEIPICHLTYAQFQAMGAERGINHSEMLQFLQTRAVEDLTQAHRLLASSFLSLRDVFHHLPLSVSINLSILYPSAAEERALNMTSLADVNTFADAILTEVFDHARISRDQNPDYMRSVVFTSYNPNICIALNWKQPNYPVLLCNDLGQIRDLARDVKSLPDVDSSGRASMSIKESARIAQSNNLMGLICRSSLLNVVPALVETIKELGLVLVADTSDDSEQPDQLDAMQVASPLGVAEWAYRMPDGVNGVMKANGILKFNDMIDM</sequence>
<dbReference type="PaxDb" id="5061-CADANGAP00003641"/>
<dbReference type="InterPro" id="IPR030395">
    <property type="entry name" value="GP_PDE_dom"/>
</dbReference>
<feature type="transmembrane region" description="Helical" evidence="6">
    <location>
        <begin position="188"/>
        <end position="210"/>
    </location>
</feature>
<evidence type="ECO:0000256" key="1">
    <source>
        <dbReference type="ARBA" id="ARBA00022737"/>
    </source>
</evidence>
<keyword evidence="6" id="KW-0812">Transmembrane</keyword>
<evidence type="ECO:0000256" key="6">
    <source>
        <dbReference type="SAM" id="Phobius"/>
    </source>
</evidence>